<dbReference type="AlphaFoldDB" id="A0A8E2EX48"/>
<feature type="non-terminal residue" evidence="1">
    <location>
        <position position="1"/>
    </location>
</feature>
<evidence type="ECO:0000313" key="1">
    <source>
        <dbReference type="EMBL" id="OCL06519.1"/>
    </source>
</evidence>
<reference evidence="1 2" key="1">
    <citation type="journal article" date="2016" name="Nat. Commun.">
        <title>Ectomycorrhizal ecology is imprinted in the genome of the dominant symbiotic fungus Cenococcum geophilum.</title>
        <authorList>
            <consortium name="DOE Joint Genome Institute"/>
            <person name="Peter M."/>
            <person name="Kohler A."/>
            <person name="Ohm R.A."/>
            <person name="Kuo A."/>
            <person name="Krutzmann J."/>
            <person name="Morin E."/>
            <person name="Arend M."/>
            <person name="Barry K.W."/>
            <person name="Binder M."/>
            <person name="Choi C."/>
            <person name="Clum A."/>
            <person name="Copeland A."/>
            <person name="Grisel N."/>
            <person name="Haridas S."/>
            <person name="Kipfer T."/>
            <person name="LaButti K."/>
            <person name="Lindquist E."/>
            <person name="Lipzen A."/>
            <person name="Maire R."/>
            <person name="Meier B."/>
            <person name="Mihaltcheva S."/>
            <person name="Molinier V."/>
            <person name="Murat C."/>
            <person name="Poggeler S."/>
            <person name="Quandt C.A."/>
            <person name="Sperisen C."/>
            <person name="Tritt A."/>
            <person name="Tisserant E."/>
            <person name="Crous P.W."/>
            <person name="Henrissat B."/>
            <person name="Nehls U."/>
            <person name="Egli S."/>
            <person name="Spatafora J.W."/>
            <person name="Grigoriev I.V."/>
            <person name="Martin F.M."/>
        </authorList>
    </citation>
    <scope>NUCLEOTIDE SEQUENCE [LARGE SCALE GENOMIC DNA]</scope>
    <source>
        <strain evidence="1 2">CBS 207.34</strain>
    </source>
</reference>
<accession>A0A8E2EX48</accession>
<gene>
    <name evidence="1" type="ORF">AOQ84DRAFT_410825</name>
</gene>
<dbReference type="Proteomes" id="UP000250140">
    <property type="component" value="Unassembled WGS sequence"/>
</dbReference>
<protein>
    <submittedName>
        <fullName evidence="1">Uncharacterized protein</fullName>
    </submittedName>
</protein>
<sequence length="230" mass="24484">CICTVAQDCLKRAPPWPSSVDAAICCGLGCCCCCPLFFSQASCQQRSSTSSTTRRRSCRSCRSCRSFCSCRNCPPYSTTVTRVLRGACGLVSLPRSPEAGSRLVAFSCIAALSIGKYARIPLSRHLHLSRPSGGCLDICICRVRVAAVAPAPRALAACQPTSSLVACHPGAHPLLHFRPASATSNISPGLRPSPPTMPVATLTFTRCKTRPQNHLAVSPEAHRVIQACDR</sequence>
<dbReference type="EMBL" id="KV750043">
    <property type="protein sequence ID" value="OCL06519.1"/>
    <property type="molecule type" value="Genomic_DNA"/>
</dbReference>
<organism evidence="1 2">
    <name type="scientific">Glonium stellatum</name>
    <dbReference type="NCBI Taxonomy" id="574774"/>
    <lineage>
        <taxon>Eukaryota</taxon>
        <taxon>Fungi</taxon>
        <taxon>Dikarya</taxon>
        <taxon>Ascomycota</taxon>
        <taxon>Pezizomycotina</taxon>
        <taxon>Dothideomycetes</taxon>
        <taxon>Pleosporomycetidae</taxon>
        <taxon>Gloniales</taxon>
        <taxon>Gloniaceae</taxon>
        <taxon>Glonium</taxon>
    </lineage>
</organism>
<evidence type="ECO:0000313" key="2">
    <source>
        <dbReference type="Proteomes" id="UP000250140"/>
    </source>
</evidence>
<name>A0A8E2EX48_9PEZI</name>
<feature type="non-terminal residue" evidence="1">
    <location>
        <position position="230"/>
    </location>
</feature>
<proteinExistence type="predicted"/>
<keyword evidence="2" id="KW-1185">Reference proteome</keyword>